<dbReference type="PANTHER" id="PTHR10516">
    <property type="entry name" value="PEPTIDYL-PROLYL CIS-TRANS ISOMERASE"/>
    <property type="match status" value="1"/>
</dbReference>
<evidence type="ECO:0000259" key="8">
    <source>
        <dbReference type="PROSITE" id="PS50059"/>
    </source>
</evidence>
<feature type="transmembrane region" description="Helical" evidence="7">
    <location>
        <begin position="63"/>
        <end position="86"/>
    </location>
</feature>
<keyword evidence="3 5" id="KW-0697">Rotamase</keyword>
<name>A0ABU7D727_9TELE</name>
<keyword evidence="7" id="KW-1133">Transmembrane helix</keyword>
<evidence type="ECO:0000256" key="6">
    <source>
        <dbReference type="SAM" id="MobiDB-lite"/>
    </source>
</evidence>
<evidence type="ECO:0000256" key="1">
    <source>
        <dbReference type="ARBA" id="ARBA00000971"/>
    </source>
</evidence>
<dbReference type="InterPro" id="IPR046357">
    <property type="entry name" value="PPIase_dom_sf"/>
</dbReference>
<dbReference type="PROSITE" id="PS50059">
    <property type="entry name" value="FKBP_PPIASE"/>
    <property type="match status" value="1"/>
</dbReference>
<organism evidence="9 10">
    <name type="scientific">Characodon lateralis</name>
    <dbReference type="NCBI Taxonomy" id="208331"/>
    <lineage>
        <taxon>Eukaryota</taxon>
        <taxon>Metazoa</taxon>
        <taxon>Chordata</taxon>
        <taxon>Craniata</taxon>
        <taxon>Vertebrata</taxon>
        <taxon>Euteleostomi</taxon>
        <taxon>Actinopterygii</taxon>
        <taxon>Neopterygii</taxon>
        <taxon>Teleostei</taxon>
        <taxon>Neoteleostei</taxon>
        <taxon>Acanthomorphata</taxon>
        <taxon>Ovalentaria</taxon>
        <taxon>Atherinomorphae</taxon>
        <taxon>Cyprinodontiformes</taxon>
        <taxon>Goodeidae</taxon>
        <taxon>Characodon</taxon>
    </lineage>
</organism>
<evidence type="ECO:0000256" key="4">
    <source>
        <dbReference type="ARBA" id="ARBA00023235"/>
    </source>
</evidence>
<dbReference type="Proteomes" id="UP001352852">
    <property type="component" value="Unassembled WGS sequence"/>
</dbReference>
<evidence type="ECO:0000256" key="7">
    <source>
        <dbReference type="SAM" id="Phobius"/>
    </source>
</evidence>
<gene>
    <name evidence="9" type="ORF">CHARACLAT_015426</name>
</gene>
<evidence type="ECO:0000256" key="2">
    <source>
        <dbReference type="ARBA" id="ARBA00013194"/>
    </source>
</evidence>
<dbReference type="SUPFAM" id="SSF54534">
    <property type="entry name" value="FKBP-like"/>
    <property type="match status" value="1"/>
</dbReference>
<comment type="caution">
    <text evidence="9">The sequence shown here is derived from an EMBL/GenBank/DDBJ whole genome shotgun (WGS) entry which is preliminary data.</text>
</comment>
<keyword evidence="10" id="KW-1185">Reference proteome</keyword>
<keyword evidence="7" id="KW-0812">Transmembrane</keyword>
<evidence type="ECO:0000256" key="5">
    <source>
        <dbReference type="PROSITE-ProRule" id="PRU00277"/>
    </source>
</evidence>
<dbReference type="InterPro" id="IPR050689">
    <property type="entry name" value="FKBP-type_PPIase"/>
</dbReference>
<dbReference type="PANTHER" id="PTHR10516:SF452">
    <property type="entry name" value="PEPTIDYLPROLYL ISOMERASE"/>
    <property type="match status" value="1"/>
</dbReference>
<dbReference type="EC" id="5.2.1.8" evidence="2 5"/>
<dbReference type="Pfam" id="PF00254">
    <property type="entry name" value="FKBP_C"/>
    <property type="match status" value="1"/>
</dbReference>
<dbReference type="Pfam" id="PF13347">
    <property type="entry name" value="MFS_2"/>
    <property type="match status" value="1"/>
</dbReference>
<dbReference type="EMBL" id="JAHUTJ010017594">
    <property type="protein sequence ID" value="MED6270951.1"/>
    <property type="molecule type" value="Genomic_DNA"/>
</dbReference>
<evidence type="ECO:0000313" key="10">
    <source>
        <dbReference type="Proteomes" id="UP001352852"/>
    </source>
</evidence>
<comment type="catalytic activity">
    <reaction evidence="1 5">
        <text>[protein]-peptidylproline (omega=180) = [protein]-peptidylproline (omega=0)</text>
        <dbReference type="Rhea" id="RHEA:16237"/>
        <dbReference type="Rhea" id="RHEA-COMP:10747"/>
        <dbReference type="Rhea" id="RHEA-COMP:10748"/>
        <dbReference type="ChEBI" id="CHEBI:83833"/>
        <dbReference type="ChEBI" id="CHEBI:83834"/>
        <dbReference type="EC" id="5.2.1.8"/>
    </reaction>
</comment>
<keyword evidence="4 5" id="KW-0413">Isomerase</keyword>
<sequence>SMLPDVIDDFASRQASFKDLDPLFFSGCAFCNKLAGWLSVGLSTVTSQIEGYKAGVCNHGDEVVTALIVLFTPVPITLLLIGMGIFHTYPVNERKGLQIEEQNEKASSSSSDQREHSELPTTSQRLHVDDPKPNKSYKCDPSPCCQRLGKQCSVKSSTSSTVSWKKQQENITCSVTSETVVAIISTWCIPPPHIRVRPRRLLLPLPAFNGGPQRGYSNAKMGVEIETITPGDGRTFPKKGQRVVVHYVGTLADGKVFDSSRSRGKPFKFKIGHQEVIRGWEEGVAQMSVGQRAKLICSPDFAYGSKGHPGIIPPNATLTFDVELLGLEA</sequence>
<accession>A0ABU7D727</accession>
<proteinExistence type="predicted"/>
<dbReference type="Gene3D" id="3.10.50.40">
    <property type="match status" value="1"/>
</dbReference>
<feature type="domain" description="PPIase FKBP-type" evidence="8">
    <location>
        <begin position="240"/>
        <end position="328"/>
    </location>
</feature>
<keyword evidence="7" id="KW-0472">Membrane</keyword>
<feature type="region of interest" description="Disordered" evidence="6">
    <location>
        <begin position="100"/>
        <end position="138"/>
    </location>
</feature>
<feature type="non-terminal residue" evidence="9">
    <location>
        <position position="1"/>
    </location>
</feature>
<evidence type="ECO:0000313" key="9">
    <source>
        <dbReference type="EMBL" id="MED6270951.1"/>
    </source>
</evidence>
<evidence type="ECO:0000256" key="3">
    <source>
        <dbReference type="ARBA" id="ARBA00023110"/>
    </source>
</evidence>
<protein>
    <recommendedName>
        <fullName evidence="2 5">peptidylprolyl isomerase</fullName>
        <ecNumber evidence="2 5">5.2.1.8</ecNumber>
    </recommendedName>
</protein>
<dbReference type="InterPro" id="IPR001179">
    <property type="entry name" value="PPIase_FKBP_dom"/>
</dbReference>
<reference evidence="9 10" key="1">
    <citation type="submission" date="2021-06" db="EMBL/GenBank/DDBJ databases">
        <authorList>
            <person name="Palmer J.M."/>
        </authorList>
    </citation>
    <scope>NUCLEOTIDE SEQUENCE [LARGE SCALE GENOMIC DNA]</scope>
    <source>
        <strain evidence="9 10">CL_MEX2019</strain>
        <tissue evidence="9">Muscle</tissue>
    </source>
</reference>